<comment type="caution">
    <text evidence="2">The sequence shown here is derived from an EMBL/GenBank/DDBJ whole genome shotgun (WGS) entry which is preliminary data.</text>
</comment>
<feature type="region of interest" description="Disordered" evidence="1">
    <location>
        <begin position="1"/>
        <end position="32"/>
    </location>
</feature>
<evidence type="ECO:0000256" key="1">
    <source>
        <dbReference type="SAM" id="MobiDB-lite"/>
    </source>
</evidence>
<sequence>MGRPKIRSSPVFAPERRPAGKGAVAANGPEPRQRARAGAVLVAQCKSRAPSLAALSSTTSSARAAKPASAATGRNAHVDAVRRDDWTRPLEPGTRLLGNNAHCTMSYQGMQWFVAPSTDHFTTRVRHCTQEEPFGATHATDGSLLSILTNRVPSFRCPILWPGQQAFAAITKLAPANVQDLRHNAGKNSF</sequence>
<evidence type="ECO:0000313" key="2">
    <source>
        <dbReference type="EMBL" id="KAG7382146.1"/>
    </source>
</evidence>
<keyword evidence="3" id="KW-1185">Reference proteome</keyword>
<protein>
    <submittedName>
        <fullName evidence="2">Uncharacterized protein</fullName>
    </submittedName>
</protein>
<proteinExistence type="predicted"/>
<feature type="compositionally biased region" description="Low complexity" evidence="1">
    <location>
        <begin position="54"/>
        <end position="71"/>
    </location>
</feature>
<dbReference type="EMBL" id="JAGDFM010000218">
    <property type="protein sequence ID" value="KAG7382146.1"/>
    <property type="molecule type" value="Genomic_DNA"/>
</dbReference>
<accession>A0A8T1VMJ5</accession>
<dbReference type="Proteomes" id="UP000694044">
    <property type="component" value="Unassembled WGS sequence"/>
</dbReference>
<reference evidence="2" key="1">
    <citation type="submission" date="2021-02" db="EMBL/GenBank/DDBJ databases">
        <authorList>
            <person name="Palmer J.M."/>
        </authorList>
    </citation>
    <scope>NUCLEOTIDE SEQUENCE</scope>
    <source>
        <strain evidence="2">SCRP734</strain>
    </source>
</reference>
<dbReference type="AlphaFoldDB" id="A0A8T1VMJ5"/>
<name>A0A8T1VMJ5_9STRA</name>
<evidence type="ECO:0000313" key="3">
    <source>
        <dbReference type="Proteomes" id="UP000694044"/>
    </source>
</evidence>
<organism evidence="2 3">
    <name type="scientific">Phytophthora pseudosyringae</name>
    <dbReference type="NCBI Taxonomy" id="221518"/>
    <lineage>
        <taxon>Eukaryota</taxon>
        <taxon>Sar</taxon>
        <taxon>Stramenopiles</taxon>
        <taxon>Oomycota</taxon>
        <taxon>Peronosporomycetes</taxon>
        <taxon>Peronosporales</taxon>
        <taxon>Peronosporaceae</taxon>
        <taxon>Phytophthora</taxon>
    </lineage>
</organism>
<feature type="region of interest" description="Disordered" evidence="1">
    <location>
        <begin position="54"/>
        <end position="77"/>
    </location>
</feature>
<gene>
    <name evidence="2" type="ORF">PHYPSEUDO_005172</name>
</gene>